<dbReference type="STRING" id="307121.GA0070620_4255"/>
<organism evidence="2 3">
    <name type="scientific">Micromonospora krabiensis</name>
    <dbReference type="NCBI Taxonomy" id="307121"/>
    <lineage>
        <taxon>Bacteria</taxon>
        <taxon>Bacillati</taxon>
        <taxon>Actinomycetota</taxon>
        <taxon>Actinomycetes</taxon>
        <taxon>Micromonosporales</taxon>
        <taxon>Micromonosporaceae</taxon>
        <taxon>Micromonospora</taxon>
    </lineage>
</organism>
<dbReference type="AlphaFoldDB" id="A0A1C3N7Z3"/>
<feature type="compositionally biased region" description="Gly residues" evidence="1">
    <location>
        <begin position="317"/>
        <end position="327"/>
    </location>
</feature>
<feature type="region of interest" description="Disordered" evidence="1">
    <location>
        <begin position="1"/>
        <end position="69"/>
    </location>
</feature>
<sequence>MSGTESGQPDQGQSSRNRPDRSLTQPGQESRSAVPPERHDQEGSAPARPPREHRPVGPPHPEGEPDVLLDVPDLHVGSIRLAVDGLDVDLSLRARLANLLQLDAGVHVRLEAVEIDIEDVRAQALLTVRLERLVQILDRALTTIDQNPHLVETIANSAQAALGDADQAARQMTGSTQNLGKVVDQLGQKIGSVTARTSYAGKDVLGGPPEARQGQRDQGQRAAGQAGTGQAGASPAGPGDRAVGQTAGQSEAGPGGPGQRAAGPAGTGQGQAGAGPAEKAGPGQGGAGQGKPGQAGGGAGQGGPGGGRPGQAEKAGPQGGAGQGGPGQAESGRAESGRAESGRAGGGAPDEGGPSWPVPNPGDLAGQAGEVLRHVGRSVWDVIRSGVEQHGPQSKR</sequence>
<evidence type="ECO:0000313" key="2">
    <source>
        <dbReference type="EMBL" id="SBV28701.1"/>
    </source>
</evidence>
<dbReference type="RefSeq" id="WP_091593487.1">
    <property type="nucleotide sequence ID" value="NZ_JBHRWG010000004.1"/>
</dbReference>
<gene>
    <name evidence="2" type="ORF">GA0070620_4255</name>
</gene>
<proteinExistence type="predicted"/>
<evidence type="ECO:0000313" key="3">
    <source>
        <dbReference type="Proteomes" id="UP000199393"/>
    </source>
</evidence>
<evidence type="ECO:0000256" key="1">
    <source>
        <dbReference type="SAM" id="MobiDB-lite"/>
    </source>
</evidence>
<protein>
    <submittedName>
        <fullName evidence="2">Uncharacterized protein</fullName>
    </submittedName>
</protein>
<feature type="region of interest" description="Disordered" evidence="1">
    <location>
        <begin position="199"/>
        <end position="370"/>
    </location>
</feature>
<name>A0A1C3N7Z3_9ACTN</name>
<feature type="compositionally biased region" description="Gly residues" evidence="1">
    <location>
        <begin position="282"/>
        <end position="309"/>
    </location>
</feature>
<keyword evidence="3" id="KW-1185">Reference proteome</keyword>
<dbReference type="PATRIC" id="fig|307121.4.peg.4349"/>
<dbReference type="Proteomes" id="UP000199393">
    <property type="component" value="Chromosome I"/>
</dbReference>
<dbReference type="OrthoDB" id="6021932at2"/>
<feature type="compositionally biased region" description="Basic and acidic residues" evidence="1">
    <location>
        <begin position="332"/>
        <end position="341"/>
    </location>
</feature>
<reference evidence="3" key="1">
    <citation type="submission" date="2016-06" db="EMBL/GenBank/DDBJ databases">
        <authorList>
            <person name="Varghese N."/>
        </authorList>
    </citation>
    <scope>NUCLEOTIDE SEQUENCE [LARGE SCALE GENOMIC DNA]</scope>
    <source>
        <strain evidence="3">DSM 45344</strain>
    </source>
</reference>
<dbReference type="EMBL" id="LT598496">
    <property type="protein sequence ID" value="SBV28701.1"/>
    <property type="molecule type" value="Genomic_DNA"/>
</dbReference>
<accession>A0A1C3N7Z3</accession>
<feature type="compositionally biased region" description="Polar residues" evidence="1">
    <location>
        <begin position="1"/>
        <end position="31"/>
    </location>
</feature>